<dbReference type="PROSITE" id="PS00138">
    <property type="entry name" value="SUBTILASE_SER"/>
    <property type="match status" value="1"/>
</dbReference>
<dbReference type="PANTHER" id="PTHR43399">
    <property type="entry name" value="SUBTILISIN-RELATED"/>
    <property type="match status" value="1"/>
</dbReference>
<dbReference type="Gene3D" id="2.60.120.260">
    <property type="entry name" value="Galactose-binding domain-like"/>
    <property type="match status" value="1"/>
</dbReference>
<dbReference type="InterPro" id="IPR008969">
    <property type="entry name" value="CarboxyPept-like_regulatory"/>
</dbReference>
<dbReference type="Pfam" id="PF00082">
    <property type="entry name" value="Peptidase_S8"/>
    <property type="match status" value="1"/>
</dbReference>
<keyword evidence="4 5" id="KW-0720">Serine protease</keyword>
<evidence type="ECO:0000256" key="5">
    <source>
        <dbReference type="PROSITE-ProRule" id="PRU01240"/>
    </source>
</evidence>
<dbReference type="Pfam" id="PF13620">
    <property type="entry name" value="CarboxypepD_reg"/>
    <property type="match status" value="1"/>
</dbReference>
<evidence type="ECO:0000256" key="2">
    <source>
        <dbReference type="ARBA" id="ARBA00022670"/>
    </source>
</evidence>
<feature type="active site" description="Charge relay system" evidence="5">
    <location>
        <position position="234"/>
    </location>
</feature>
<dbReference type="Proteomes" id="UP001597541">
    <property type="component" value="Unassembled WGS sequence"/>
</dbReference>
<dbReference type="InterPro" id="IPR013320">
    <property type="entry name" value="ConA-like_dom_sf"/>
</dbReference>
<keyword evidence="11" id="KW-1185">Reference proteome</keyword>
<dbReference type="InterPro" id="IPR036852">
    <property type="entry name" value="Peptidase_S8/S53_dom_sf"/>
</dbReference>
<organism evidence="10 11">
    <name type="scientific">Paenibacillus gansuensis</name>
    <dbReference type="NCBI Taxonomy" id="306542"/>
    <lineage>
        <taxon>Bacteria</taxon>
        <taxon>Bacillati</taxon>
        <taxon>Bacillota</taxon>
        <taxon>Bacilli</taxon>
        <taxon>Bacillales</taxon>
        <taxon>Paenibacillaceae</taxon>
        <taxon>Paenibacillus</taxon>
    </lineage>
</organism>
<gene>
    <name evidence="10" type="ORF">ACFSUF_01590</name>
</gene>
<dbReference type="InterPro" id="IPR023828">
    <property type="entry name" value="Peptidase_S8_Ser-AS"/>
</dbReference>
<feature type="signal peptide" evidence="7">
    <location>
        <begin position="1"/>
        <end position="28"/>
    </location>
</feature>
<reference evidence="11" key="1">
    <citation type="journal article" date="2019" name="Int. J. Syst. Evol. Microbiol.">
        <title>The Global Catalogue of Microorganisms (GCM) 10K type strain sequencing project: providing services to taxonomists for standard genome sequencing and annotation.</title>
        <authorList>
            <consortium name="The Broad Institute Genomics Platform"/>
            <consortium name="The Broad Institute Genome Sequencing Center for Infectious Disease"/>
            <person name="Wu L."/>
            <person name="Ma J."/>
        </authorList>
    </citation>
    <scope>NUCLEOTIDE SEQUENCE [LARGE SCALE GENOMIC DNA]</scope>
    <source>
        <strain evidence="11">KCTC 3950</strain>
    </source>
</reference>
<keyword evidence="7" id="KW-0732">Signal</keyword>
<evidence type="ECO:0000256" key="6">
    <source>
        <dbReference type="SAM" id="MobiDB-lite"/>
    </source>
</evidence>
<dbReference type="SUPFAM" id="SSF49899">
    <property type="entry name" value="Concanavalin A-like lectins/glucanases"/>
    <property type="match status" value="1"/>
</dbReference>
<keyword evidence="3 5" id="KW-0378">Hydrolase</keyword>
<dbReference type="Pfam" id="PF09136">
    <property type="entry name" value="Glucodextran_B"/>
    <property type="match status" value="1"/>
</dbReference>
<evidence type="ECO:0000313" key="11">
    <source>
        <dbReference type="Proteomes" id="UP001597541"/>
    </source>
</evidence>
<comment type="caution">
    <text evidence="10">The sequence shown here is derived from an EMBL/GenBank/DDBJ whole genome shotgun (WGS) entry which is preliminary data.</text>
</comment>
<dbReference type="Pfam" id="PF18911">
    <property type="entry name" value="PKD_4"/>
    <property type="match status" value="1"/>
</dbReference>
<dbReference type="InterPro" id="IPR036116">
    <property type="entry name" value="FN3_sf"/>
</dbReference>
<sequence length="1808" mass="195855">MNGYKLRKMLSKGIVTVLALTLALPVNAADTPSGVQVLDPPAIQYQAPESSVPPVPKVDKELKKQFENEVYVSYLIKMKEQADPQTVSLQAQRKAKANRATPAAMKLSARNAVITTLRETASRTQSPIHNQLTKLKLGNKGVKDFKSYFIVNAMSVTSTKEVMEELAARSDILTIVPDRKRYLDKAIQTEPSSLNPNSIGTSSSEIEWNVKRVQAPEVWSKGIDGTGIVVANMDTGVDYTHPALKRKWRGYNARGEIENPELSWYDADNYNKLPIDTDGHGTHTMGTMVGSEDDGKNQIGVAPGAKWIALRLFDPYAYDSTILRGAQWLLAPMDKQGRLHPEMAPDIVNNSWSGGSDKDEWFRPMVEAWRAAGIFPVFSAGNTQYDGETGEAGSIANPANYPESFATGATDSNGQLADFSLRGPSPYGELKPEVSAPGVYIRSSVPKGYYEGGWSGTSMAAPHTAAIAALLLQANRSLTVEQLEEVLQNTATPRTDTEYPSSPNQGYGYGIVNALKAVNSVMEGAGKVSGTVMVKGTDTQVPVITHTPLVSIFKDVEAVLTANVRDNISVSSVQVFGRVSGTEPYIPFPMKRTYGDARDGNYTAVVPKSMIQLAGLEYYIQITDYGKNVIETPVYHVDVSNGITPGYVQDFETDLNGFTIQAKSGAPWAWGIPTAGPRTAYSGKKVLSTSLNKLYEPQTNTEIIMPPIDLTKSDEGGFITFKHWYDMETDFDFGGIWIASKETNYEYVQQFSLTGTGKAWTTKFLDVTRYAGQRIFLKFTFTSDFIHNKSGWFIDDLALRTRDQTVPSAPGGLKGTSNLYGNAQLTWDAAEDYDVYAYSVYRTTYGGSEPERLATVETKAYTDTSALINNTYVYSVSSIDYSGNESSKSDGVTMTVYGPDILFEDSFDGPDDNGWTHSGKEDLWQRVSPAYPGPSTAVSAPYAWASSPNRYYPSNADASLISPILDLTGRKEVALTFDQWYVIESYRDFGIVEITNNGGKTWAQLAKYNNNVIGYKWNSITYNLSKYAGQKVQVRYRLTSDEGGNYEGWYLDNFKVFSSHVVPSLKIPSVVSSEISSYRPTSAEVSSLEDETVQADADTSQQTAESVTFSTGDETANDPPQFLPVEAVITLRETGLATGADPITGAFSFTHSAGVYEVTAESYGYYPQTKQVTIAGNGVTTNLDFQLEAKPYGTIAGTVSDKLTGKAIAGATVMVREDARVSPVTTDDSSRFTLQALEGTYTLAVFADNYMIKNVPVTVLPDRDIAVDITLGSFAGIPGEIKYDDGSLNSGGTRFAKGGNAFALRITPPATGTLVTGASFLLRDDGEDPKPRRYEFQYALMDASGPNGSPGKMISGPFTGTGLPNKQLTTVTFPEPVSMASEFYIVYIQVGDSEDAPWLGTWYSKISERRSWDRNNNLWGLISGLNANSEYMIRANVLNPLDAPVITDPASPRVTNQSSVNVTLTSPVEGVTAHVYNGLNFAATGALVNGKLTIPVTLQPGLNQISAELSYDDLVSERSASVSINLDNAAPIINLVSPAEGTRTNQSTITVTGTTYDEHPGELKINGETIQTADGGKFSTQVHLKDGENRIAIQASDQAGNVTDLIRTVTLDTTKPVITNIEPAVDLYLARGQTLNVAFDSEPDVAASFSVAIPPSLLLSGMSSTWKLTEKTPGHYEGSFLIPNSLLVEGAAITVSAVDQAGNRTDTAALGKLYVRNLAPVAVIQASATTDSLKDNAFSASGSSDPDGTTLNYAWDFGDGTASSLVNVNKRFKRPGTYTVTLTVTDEDGAQSKATHVIIVKKPHPNRD</sequence>
<dbReference type="SUPFAM" id="SSF49299">
    <property type="entry name" value="PKD domain"/>
    <property type="match status" value="1"/>
</dbReference>
<dbReference type="SUPFAM" id="SSF52743">
    <property type="entry name" value="Subtilisin-like"/>
    <property type="match status" value="1"/>
</dbReference>
<name>A0ABW5P9H3_9BACL</name>
<keyword evidence="2 5" id="KW-0645">Protease</keyword>
<dbReference type="PRINTS" id="PR00723">
    <property type="entry name" value="SUBTILISIN"/>
</dbReference>
<feature type="chain" id="PRO_5045458768" evidence="7">
    <location>
        <begin position="29"/>
        <end position="1808"/>
    </location>
</feature>
<feature type="domain" description="PKD" evidence="8">
    <location>
        <begin position="1719"/>
        <end position="1800"/>
    </location>
</feature>
<dbReference type="InterPro" id="IPR015500">
    <property type="entry name" value="Peptidase_S8_subtilisin-rel"/>
</dbReference>
<dbReference type="Gene3D" id="2.60.40.1120">
    <property type="entry name" value="Carboxypeptidase-like, regulatory domain"/>
    <property type="match status" value="2"/>
</dbReference>
<proteinExistence type="inferred from homology"/>
<dbReference type="CDD" id="cd00063">
    <property type="entry name" value="FN3"/>
    <property type="match status" value="1"/>
</dbReference>
<dbReference type="Gene3D" id="2.60.40.10">
    <property type="entry name" value="Immunoglobulins"/>
    <property type="match status" value="3"/>
</dbReference>
<dbReference type="Pfam" id="PF20773">
    <property type="entry name" value="InhA-like_MAM"/>
    <property type="match status" value="2"/>
</dbReference>
<evidence type="ECO:0000313" key="10">
    <source>
        <dbReference type="EMBL" id="MFD2611113.1"/>
    </source>
</evidence>
<evidence type="ECO:0000256" key="1">
    <source>
        <dbReference type="ARBA" id="ARBA00011073"/>
    </source>
</evidence>
<accession>A0ABW5P9H3</accession>
<dbReference type="EMBL" id="JBHUME010000002">
    <property type="protein sequence ID" value="MFD2611113.1"/>
    <property type="molecule type" value="Genomic_DNA"/>
</dbReference>
<feature type="active site" description="Charge relay system" evidence="5">
    <location>
        <position position="280"/>
    </location>
</feature>
<feature type="compositionally biased region" description="Polar residues" evidence="6">
    <location>
        <begin position="1097"/>
        <end position="1114"/>
    </location>
</feature>
<dbReference type="CDD" id="cd00146">
    <property type="entry name" value="PKD"/>
    <property type="match status" value="1"/>
</dbReference>
<feature type="region of interest" description="Disordered" evidence="6">
    <location>
        <begin position="1081"/>
        <end position="1116"/>
    </location>
</feature>
<dbReference type="InterPro" id="IPR000601">
    <property type="entry name" value="PKD_dom"/>
</dbReference>
<dbReference type="Gene3D" id="3.40.50.200">
    <property type="entry name" value="Peptidase S8/S53 domain"/>
    <property type="match status" value="1"/>
</dbReference>
<evidence type="ECO:0000256" key="7">
    <source>
        <dbReference type="SAM" id="SignalP"/>
    </source>
</evidence>
<dbReference type="SUPFAM" id="SSF49265">
    <property type="entry name" value="Fibronectin type III"/>
    <property type="match status" value="1"/>
</dbReference>
<evidence type="ECO:0000259" key="9">
    <source>
        <dbReference type="PROSITE" id="PS50853"/>
    </source>
</evidence>
<comment type="similarity">
    <text evidence="1 5">Belongs to the peptidase S8 family.</text>
</comment>
<dbReference type="SUPFAM" id="SSF49464">
    <property type="entry name" value="Carboxypeptidase regulatory domain-like"/>
    <property type="match status" value="2"/>
</dbReference>
<feature type="domain" description="Fibronectin type-III" evidence="9">
    <location>
        <begin position="806"/>
        <end position="899"/>
    </location>
</feature>
<dbReference type="PROSITE" id="PS51892">
    <property type="entry name" value="SUBTILASE"/>
    <property type="match status" value="1"/>
</dbReference>
<dbReference type="PROSITE" id="PS50853">
    <property type="entry name" value="FN3"/>
    <property type="match status" value="1"/>
</dbReference>
<protein>
    <submittedName>
        <fullName evidence="10">S8 family serine peptidase</fullName>
    </submittedName>
</protein>
<evidence type="ECO:0000256" key="3">
    <source>
        <dbReference type="ARBA" id="ARBA00022801"/>
    </source>
</evidence>
<dbReference type="RefSeq" id="WP_377599442.1">
    <property type="nucleotide sequence ID" value="NZ_JBHUME010000002.1"/>
</dbReference>
<dbReference type="InterPro" id="IPR013783">
    <property type="entry name" value="Ig-like_fold"/>
</dbReference>
<evidence type="ECO:0000259" key="8">
    <source>
        <dbReference type="PROSITE" id="PS50093"/>
    </source>
</evidence>
<dbReference type="InterPro" id="IPR000209">
    <property type="entry name" value="Peptidase_S8/S53_dom"/>
</dbReference>
<dbReference type="InterPro" id="IPR051048">
    <property type="entry name" value="Peptidase_S8/S53_subtilisin"/>
</dbReference>
<evidence type="ECO:0000256" key="4">
    <source>
        <dbReference type="ARBA" id="ARBA00022825"/>
    </source>
</evidence>
<dbReference type="InterPro" id="IPR003961">
    <property type="entry name" value="FN3_dom"/>
</dbReference>
<dbReference type="PROSITE" id="PS50093">
    <property type="entry name" value="PKD"/>
    <property type="match status" value="1"/>
</dbReference>
<feature type="active site" description="Charge relay system" evidence="5">
    <location>
        <position position="458"/>
    </location>
</feature>
<dbReference type="PANTHER" id="PTHR43399:SF4">
    <property type="entry name" value="CELL WALL-ASSOCIATED PROTEASE"/>
    <property type="match status" value="1"/>
</dbReference>
<dbReference type="InterPro" id="IPR035986">
    <property type="entry name" value="PKD_dom_sf"/>
</dbReference>
<dbReference type="SMART" id="SM00089">
    <property type="entry name" value="PKD"/>
    <property type="match status" value="1"/>
</dbReference>
<dbReference type="InterPro" id="IPR022409">
    <property type="entry name" value="PKD/Chitinase_dom"/>
</dbReference>